<proteinExistence type="predicted"/>
<dbReference type="InterPro" id="IPR036390">
    <property type="entry name" value="WH_DNA-bd_sf"/>
</dbReference>
<feature type="domain" description="HTH hxlR-type" evidence="4">
    <location>
        <begin position="11"/>
        <end position="108"/>
    </location>
</feature>
<dbReference type="SUPFAM" id="SSF46785">
    <property type="entry name" value="Winged helix' DNA-binding domain"/>
    <property type="match status" value="1"/>
</dbReference>
<dbReference type="PROSITE" id="PS51118">
    <property type="entry name" value="HTH_HXLR"/>
    <property type="match status" value="1"/>
</dbReference>
<gene>
    <name evidence="5" type="ORF">SAMN05444354_110287</name>
</gene>
<evidence type="ECO:0000256" key="2">
    <source>
        <dbReference type="ARBA" id="ARBA00023125"/>
    </source>
</evidence>
<evidence type="ECO:0000256" key="1">
    <source>
        <dbReference type="ARBA" id="ARBA00023015"/>
    </source>
</evidence>
<dbReference type="GO" id="GO:0003677">
    <property type="term" value="F:DNA binding"/>
    <property type="evidence" value="ECO:0007669"/>
    <property type="project" value="UniProtKB-KW"/>
</dbReference>
<keyword evidence="2" id="KW-0238">DNA-binding</keyword>
<organism evidence="5 6">
    <name type="scientific">Stigmatella aurantiaca</name>
    <dbReference type="NCBI Taxonomy" id="41"/>
    <lineage>
        <taxon>Bacteria</taxon>
        <taxon>Pseudomonadati</taxon>
        <taxon>Myxococcota</taxon>
        <taxon>Myxococcia</taxon>
        <taxon>Myxococcales</taxon>
        <taxon>Cystobacterineae</taxon>
        <taxon>Archangiaceae</taxon>
        <taxon>Stigmatella</taxon>
    </lineage>
</organism>
<dbReference type="PANTHER" id="PTHR33204:SF18">
    <property type="entry name" value="TRANSCRIPTIONAL REGULATORY PROTEIN"/>
    <property type="match status" value="1"/>
</dbReference>
<dbReference type="AlphaFoldDB" id="A0A1H7V1P2"/>
<dbReference type="OrthoDB" id="9807069at2"/>
<evidence type="ECO:0000259" key="4">
    <source>
        <dbReference type="PROSITE" id="PS51118"/>
    </source>
</evidence>
<dbReference type="InterPro" id="IPR002577">
    <property type="entry name" value="HTH_HxlR"/>
</dbReference>
<dbReference type="RefSeq" id="WP_075008237.1">
    <property type="nucleotide sequence ID" value="NZ_FOAP01000010.1"/>
</dbReference>
<accession>A0A1H7V1P2</accession>
<keyword evidence="3" id="KW-0804">Transcription</keyword>
<protein>
    <submittedName>
        <fullName evidence="5">Transcriptional regulator, HxlR family</fullName>
    </submittedName>
</protein>
<evidence type="ECO:0000256" key="3">
    <source>
        <dbReference type="ARBA" id="ARBA00023163"/>
    </source>
</evidence>
<keyword evidence="1" id="KW-0805">Transcription regulation</keyword>
<sequence>MSKQAVTPRVCSLASALEVVGEKWSLLILREVFYGVCRFEGIAQNTGAPRDVLTARLRKLSDSGILRRVQYSERPQRSEYHLTEAGRELAPTLLSLLQWGQRWAPAEPRATGGFVHDCGQRLHTFLGCQACGRPVRGGDLSVGGKPVFAPREE</sequence>
<reference evidence="6" key="1">
    <citation type="submission" date="2016-10" db="EMBL/GenBank/DDBJ databases">
        <authorList>
            <person name="Varghese N."/>
            <person name="Submissions S."/>
        </authorList>
    </citation>
    <scope>NUCLEOTIDE SEQUENCE [LARGE SCALE GENOMIC DNA]</scope>
    <source>
        <strain evidence="6">DSM 17044</strain>
    </source>
</reference>
<keyword evidence="6" id="KW-1185">Reference proteome</keyword>
<dbReference type="PANTHER" id="PTHR33204">
    <property type="entry name" value="TRANSCRIPTIONAL REGULATOR, MARR FAMILY"/>
    <property type="match status" value="1"/>
</dbReference>
<dbReference type="Gene3D" id="1.10.10.10">
    <property type="entry name" value="Winged helix-like DNA-binding domain superfamily/Winged helix DNA-binding domain"/>
    <property type="match status" value="1"/>
</dbReference>
<dbReference type="EMBL" id="FOAP01000010">
    <property type="protein sequence ID" value="SEM02755.1"/>
    <property type="molecule type" value="Genomic_DNA"/>
</dbReference>
<evidence type="ECO:0000313" key="6">
    <source>
        <dbReference type="Proteomes" id="UP000182719"/>
    </source>
</evidence>
<evidence type="ECO:0000313" key="5">
    <source>
        <dbReference type="EMBL" id="SEM02755.1"/>
    </source>
</evidence>
<dbReference type="InterPro" id="IPR036388">
    <property type="entry name" value="WH-like_DNA-bd_sf"/>
</dbReference>
<dbReference type="Pfam" id="PF01638">
    <property type="entry name" value="HxlR"/>
    <property type="match status" value="1"/>
</dbReference>
<name>A0A1H7V1P2_STIAU</name>
<dbReference type="Proteomes" id="UP000182719">
    <property type="component" value="Unassembled WGS sequence"/>
</dbReference>